<accession>A0AAD5QDF0</accession>
<dbReference type="Proteomes" id="UP001196413">
    <property type="component" value="Unassembled WGS sequence"/>
</dbReference>
<organism evidence="1 2">
    <name type="scientific">Parelaphostrongylus tenuis</name>
    <name type="common">Meningeal worm</name>
    <dbReference type="NCBI Taxonomy" id="148309"/>
    <lineage>
        <taxon>Eukaryota</taxon>
        <taxon>Metazoa</taxon>
        <taxon>Ecdysozoa</taxon>
        <taxon>Nematoda</taxon>
        <taxon>Chromadorea</taxon>
        <taxon>Rhabditida</taxon>
        <taxon>Rhabditina</taxon>
        <taxon>Rhabditomorpha</taxon>
        <taxon>Strongyloidea</taxon>
        <taxon>Metastrongylidae</taxon>
        <taxon>Parelaphostrongylus</taxon>
    </lineage>
</organism>
<name>A0AAD5QDF0_PARTN</name>
<proteinExistence type="predicted"/>
<sequence>MSAEVLELSAITIALCSVDLENFVWPTRSVDERRRGRRAIDNDELRATMVADTRVFELKGNLIKVFQLLLEFEGDLKAKKARQIHDTRSRSVLLSALLLRTRLEQLTRWYCDVHR</sequence>
<protein>
    <submittedName>
        <fullName evidence="1">Uncharacterized protein</fullName>
    </submittedName>
</protein>
<reference evidence="1" key="1">
    <citation type="submission" date="2021-06" db="EMBL/GenBank/DDBJ databases">
        <title>Parelaphostrongylus tenuis whole genome reference sequence.</title>
        <authorList>
            <person name="Garwood T.J."/>
            <person name="Larsen P.A."/>
            <person name="Fountain-Jones N.M."/>
            <person name="Garbe J.R."/>
            <person name="Macchietto M.G."/>
            <person name="Kania S.A."/>
            <person name="Gerhold R.W."/>
            <person name="Richards J.E."/>
            <person name="Wolf T.M."/>
        </authorList>
    </citation>
    <scope>NUCLEOTIDE SEQUENCE</scope>
    <source>
        <strain evidence="1">MNPRO001-30</strain>
        <tissue evidence="1">Meninges</tissue>
    </source>
</reference>
<evidence type="ECO:0000313" key="2">
    <source>
        <dbReference type="Proteomes" id="UP001196413"/>
    </source>
</evidence>
<keyword evidence="2" id="KW-1185">Reference proteome</keyword>
<dbReference type="AlphaFoldDB" id="A0AAD5QDF0"/>
<evidence type="ECO:0000313" key="1">
    <source>
        <dbReference type="EMBL" id="KAJ1347232.1"/>
    </source>
</evidence>
<dbReference type="EMBL" id="JAHQIW010000293">
    <property type="protein sequence ID" value="KAJ1347232.1"/>
    <property type="molecule type" value="Genomic_DNA"/>
</dbReference>
<gene>
    <name evidence="1" type="ORF">KIN20_002249</name>
</gene>
<comment type="caution">
    <text evidence="1">The sequence shown here is derived from an EMBL/GenBank/DDBJ whole genome shotgun (WGS) entry which is preliminary data.</text>
</comment>